<sequence>MGSPRSESIVRWVWEANRGRLVRENATLTFGSDGNLVLADADGTVTWQTATANKGVVGLKIIPNGNLVLYDKKGKFIWQSFDHPTDTLLVGQTLRSNGPNKLVSRMSIADGTEGPYRFVMEQRFLKMYYKTKNSASPLLYHRSDEFVGK</sequence>
<keyword evidence="3" id="KW-0325">Glycoprotein</keyword>
<evidence type="ECO:0000259" key="4">
    <source>
        <dbReference type="PROSITE" id="PS50927"/>
    </source>
</evidence>
<feature type="domain" description="Bulb-type lectin" evidence="4">
    <location>
        <begin position="1"/>
        <end position="82"/>
    </location>
</feature>
<dbReference type="EMBL" id="JABFAA010000011">
    <property type="protein sequence ID" value="MBA0695483.1"/>
    <property type="molecule type" value="Genomic_DNA"/>
</dbReference>
<dbReference type="PANTHER" id="PTHR32444:SF230">
    <property type="entry name" value="EPIDERMIS-SPECIFIC SECRETED GLYCOPROTEIN EP1-LIKE"/>
    <property type="match status" value="1"/>
</dbReference>
<organism evidence="5 6">
    <name type="scientific">Gossypium aridum</name>
    <name type="common">American cotton</name>
    <name type="synonym">Erioxylum aridum</name>
    <dbReference type="NCBI Taxonomy" id="34290"/>
    <lineage>
        <taxon>Eukaryota</taxon>
        <taxon>Viridiplantae</taxon>
        <taxon>Streptophyta</taxon>
        <taxon>Embryophyta</taxon>
        <taxon>Tracheophyta</taxon>
        <taxon>Spermatophyta</taxon>
        <taxon>Magnoliopsida</taxon>
        <taxon>eudicotyledons</taxon>
        <taxon>Gunneridae</taxon>
        <taxon>Pentapetalae</taxon>
        <taxon>rosids</taxon>
        <taxon>malvids</taxon>
        <taxon>Malvales</taxon>
        <taxon>Malvaceae</taxon>
        <taxon>Malvoideae</taxon>
        <taxon>Gossypium</taxon>
    </lineage>
</organism>
<keyword evidence="1" id="KW-0732">Signal</keyword>
<dbReference type="Proteomes" id="UP000593577">
    <property type="component" value="Unassembled WGS sequence"/>
</dbReference>
<dbReference type="SMART" id="SM00108">
    <property type="entry name" value="B_lectin"/>
    <property type="match status" value="1"/>
</dbReference>
<dbReference type="AlphaFoldDB" id="A0A7J8Y7D5"/>
<dbReference type="InterPro" id="IPR036426">
    <property type="entry name" value="Bulb-type_lectin_dom_sf"/>
</dbReference>
<evidence type="ECO:0000313" key="6">
    <source>
        <dbReference type="Proteomes" id="UP000593577"/>
    </source>
</evidence>
<dbReference type="PANTHER" id="PTHR32444">
    <property type="entry name" value="BULB-TYPE LECTIN DOMAIN-CONTAINING PROTEIN"/>
    <property type="match status" value="1"/>
</dbReference>
<evidence type="ECO:0000256" key="1">
    <source>
        <dbReference type="ARBA" id="ARBA00022729"/>
    </source>
</evidence>
<feature type="non-terminal residue" evidence="5">
    <location>
        <position position="149"/>
    </location>
</feature>
<protein>
    <recommendedName>
        <fullName evidence="4">Bulb-type lectin domain-containing protein</fullName>
    </recommendedName>
</protein>
<name>A0A7J8Y7D5_GOSAI</name>
<comment type="caution">
    <text evidence="5">The sequence shown here is derived from an EMBL/GenBank/DDBJ whole genome shotgun (WGS) entry which is preliminary data.</text>
</comment>
<dbReference type="InterPro" id="IPR001480">
    <property type="entry name" value="Bulb-type_lectin_dom"/>
</dbReference>
<evidence type="ECO:0000256" key="2">
    <source>
        <dbReference type="ARBA" id="ARBA00023157"/>
    </source>
</evidence>
<keyword evidence="2" id="KW-1015">Disulfide bond</keyword>
<reference evidence="5 6" key="1">
    <citation type="journal article" date="2019" name="Genome Biol. Evol.">
        <title>Insights into the evolution of the New World diploid cottons (Gossypium, subgenus Houzingenia) based on genome sequencing.</title>
        <authorList>
            <person name="Grover C.E."/>
            <person name="Arick M.A. 2nd"/>
            <person name="Thrash A."/>
            <person name="Conover J.L."/>
            <person name="Sanders W.S."/>
            <person name="Peterson D.G."/>
            <person name="Frelichowski J.E."/>
            <person name="Scheffler J.A."/>
            <person name="Scheffler B.E."/>
            <person name="Wendel J.F."/>
        </authorList>
    </citation>
    <scope>NUCLEOTIDE SEQUENCE [LARGE SCALE GENOMIC DNA]</scope>
    <source>
        <strain evidence="5">185</strain>
        <tissue evidence="5">Leaf</tissue>
    </source>
</reference>
<dbReference type="PROSITE" id="PS50927">
    <property type="entry name" value="BULB_LECTIN"/>
    <property type="match status" value="1"/>
</dbReference>
<evidence type="ECO:0000313" key="5">
    <source>
        <dbReference type="EMBL" id="MBA0695483.1"/>
    </source>
</evidence>
<dbReference type="Pfam" id="PF01453">
    <property type="entry name" value="B_lectin"/>
    <property type="match status" value="1"/>
</dbReference>
<evidence type="ECO:0000256" key="3">
    <source>
        <dbReference type="ARBA" id="ARBA00023180"/>
    </source>
</evidence>
<dbReference type="SUPFAM" id="SSF51110">
    <property type="entry name" value="alpha-D-mannose-specific plant lectins"/>
    <property type="match status" value="1"/>
</dbReference>
<proteinExistence type="predicted"/>
<dbReference type="Gene3D" id="2.90.10.10">
    <property type="entry name" value="Bulb-type lectin domain"/>
    <property type="match status" value="1"/>
</dbReference>
<accession>A0A7J8Y7D5</accession>
<gene>
    <name evidence="5" type="ORF">Goari_002108</name>
</gene>
<dbReference type="CDD" id="cd00028">
    <property type="entry name" value="B_lectin"/>
    <property type="match status" value="1"/>
</dbReference>
<keyword evidence="6" id="KW-1185">Reference proteome</keyword>